<protein>
    <recommendedName>
        <fullName evidence="3">F-box domain-containing protein</fullName>
    </recommendedName>
</protein>
<evidence type="ECO:0000313" key="1">
    <source>
        <dbReference type="EMBL" id="KAL2782835.1"/>
    </source>
</evidence>
<comment type="caution">
    <text evidence="1">The sequence shown here is derived from an EMBL/GenBank/DDBJ whole genome shotgun (WGS) entry which is preliminary data.</text>
</comment>
<organism evidence="1 2">
    <name type="scientific">Aspergillus keveii</name>
    <dbReference type="NCBI Taxonomy" id="714993"/>
    <lineage>
        <taxon>Eukaryota</taxon>
        <taxon>Fungi</taxon>
        <taxon>Dikarya</taxon>
        <taxon>Ascomycota</taxon>
        <taxon>Pezizomycotina</taxon>
        <taxon>Eurotiomycetes</taxon>
        <taxon>Eurotiomycetidae</taxon>
        <taxon>Eurotiales</taxon>
        <taxon>Aspergillaceae</taxon>
        <taxon>Aspergillus</taxon>
        <taxon>Aspergillus subgen. Nidulantes</taxon>
    </lineage>
</organism>
<evidence type="ECO:0000313" key="2">
    <source>
        <dbReference type="Proteomes" id="UP001610563"/>
    </source>
</evidence>
<gene>
    <name evidence="1" type="ORF">BJX66DRAFT_330989</name>
</gene>
<reference evidence="1 2" key="1">
    <citation type="submission" date="2024-07" db="EMBL/GenBank/DDBJ databases">
        <title>Section-level genome sequencing and comparative genomics of Aspergillus sections Usti and Cavernicolus.</title>
        <authorList>
            <consortium name="Lawrence Berkeley National Laboratory"/>
            <person name="Nybo J.L."/>
            <person name="Vesth T.C."/>
            <person name="Theobald S."/>
            <person name="Frisvad J.C."/>
            <person name="Larsen T.O."/>
            <person name="Kjaerboelling I."/>
            <person name="Rothschild-Mancinelli K."/>
            <person name="Lyhne E.K."/>
            <person name="Kogle M.E."/>
            <person name="Barry K."/>
            <person name="Clum A."/>
            <person name="Na H."/>
            <person name="Ledsgaard L."/>
            <person name="Lin J."/>
            <person name="Lipzen A."/>
            <person name="Kuo A."/>
            <person name="Riley R."/>
            <person name="Mondo S."/>
            <person name="Labutti K."/>
            <person name="Haridas S."/>
            <person name="Pangalinan J."/>
            <person name="Salamov A.A."/>
            <person name="Simmons B.A."/>
            <person name="Magnuson J.K."/>
            <person name="Chen J."/>
            <person name="Drula E."/>
            <person name="Henrissat B."/>
            <person name="Wiebenga A."/>
            <person name="Lubbers R.J."/>
            <person name="Gomes A.C."/>
            <person name="Makela M.R."/>
            <person name="Stajich J."/>
            <person name="Grigoriev I.V."/>
            <person name="Mortensen U.H."/>
            <person name="De Vries R.P."/>
            <person name="Baker S.E."/>
            <person name="Andersen M.R."/>
        </authorList>
    </citation>
    <scope>NUCLEOTIDE SEQUENCE [LARGE SCALE GENOMIC DNA]</scope>
    <source>
        <strain evidence="1 2">CBS 209.92</strain>
    </source>
</reference>
<accession>A0ABR4FHX2</accession>
<sequence length="175" mass="20398">MLESVPQDILRDVLARLDRNLLYHYVFHTPNLRHLCVLAGHFTKFLNHILKEEDYLIKLESLESYDGPRLKLKRLLSLSIHRYAGLVHPGNKLEDTLPELQGKGDLLLRRSCEKLEEFTYLSPSGWDDEDTSPMVIIRALLSHKESLRSRGEPLEPDLFYNIRIASYLSFKLLLE</sequence>
<evidence type="ECO:0008006" key="3">
    <source>
        <dbReference type="Google" id="ProtNLM"/>
    </source>
</evidence>
<keyword evidence="2" id="KW-1185">Reference proteome</keyword>
<dbReference type="Proteomes" id="UP001610563">
    <property type="component" value="Unassembled WGS sequence"/>
</dbReference>
<dbReference type="EMBL" id="JBFTWV010000311">
    <property type="protein sequence ID" value="KAL2782835.1"/>
    <property type="molecule type" value="Genomic_DNA"/>
</dbReference>
<proteinExistence type="predicted"/>
<name>A0ABR4FHX2_9EURO</name>